<dbReference type="InterPro" id="IPR036365">
    <property type="entry name" value="PGBD-like_sf"/>
</dbReference>
<dbReference type="EMBL" id="CP042304">
    <property type="protein sequence ID" value="QDZ09954.1"/>
    <property type="molecule type" value="Genomic_DNA"/>
</dbReference>
<dbReference type="Gene3D" id="1.10.101.10">
    <property type="entry name" value="PGBD-like superfamily/PGBD"/>
    <property type="match status" value="1"/>
</dbReference>
<dbReference type="InterPro" id="IPR036366">
    <property type="entry name" value="PGBDSf"/>
</dbReference>
<name>A0A5B8LQL5_9HYPH</name>
<reference evidence="3 4" key="1">
    <citation type="submission" date="2019-07" db="EMBL/GenBank/DDBJ databases">
        <title>Full genome sequence of Devosia sp. Gsoil 520.</title>
        <authorList>
            <person name="Im W.-T."/>
        </authorList>
    </citation>
    <scope>NUCLEOTIDE SEQUENCE [LARGE SCALE GENOMIC DNA]</scope>
    <source>
        <strain evidence="3 4">Gsoil 520</strain>
    </source>
</reference>
<feature type="chain" id="PRO_5023126038" evidence="1">
    <location>
        <begin position="30"/>
        <end position="364"/>
    </location>
</feature>
<feature type="domain" description="Peptidoglycan binding-like" evidence="2">
    <location>
        <begin position="294"/>
        <end position="327"/>
    </location>
</feature>
<evidence type="ECO:0000313" key="4">
    <source>
        <dbReference type="Proteomes" id="UP000315364"/>
    </source>
</evidence>
<proteinExistence type="predicted"/>
<keyword evidence="1" id="KW-0732">Signal</keyword>
<dbReference type="Pfam" id="PF01471">
    <property type="entry name" value="PG_binding_1"/>
    <property type="match status" value="1"/>
</dbReference>
<dbReference type="InterPro" id="IPR011990">
    <property type="entry name" value="TPR-like_helical_dom_sf"/>
</dbReference>
<dbReference type="InterPro" id="IPR002477">
    <property type="entry name" value="Peptidoglycan-bd-like"/>
</dbReference>
<dbReference type="KEGG" id="dea:FPZ08_03855"/>
<dbReference type="Gene3D" id="1.25.40.10">
    <property type="entry name" value="Tetratricopeptide repeat domain"/>
    <property type="match status" value="1"/>
</dbReference>
<protein>
    <submittedName>
        <fullName evidence="3">Peptidoglycan-binding protein</fullName>
    </submittedName>
</protein>
<keyword evidence="4" id="KW-1185">Reference proteome</keyword>
<evidence type="ECO:0000256" key="1">
    <source>
        <dbReference type="SAM" id="SignalP"/>
    </source>
</evidence>
<dbReference type="Proteomes" id="UP000315364">
    <property type="component" value="Chromosome"/>
</dbReference>
<dbReference type="AlphaFoldDB" id="A0A5B8LQL5"/>
<feature type="signal peptide" evidence="1">
    <location>
        <begin position="1"/>
        <end position="29"/>
    </location>
</feature>
<dbReference type="OrthoDB" id="9797030at2"/>
<evidence type="ECO:0000313" key="3">
    <source>
        <dbReference type="EMBL" id="QDZ09954.1"/>
    </source>
</evidence>
<accession>A0A5B8LQL5</accession>
<dbReference type="SUPFAM" id="SSF47090">
    <property type="entry name" value="PGBD-like"/>
    <property type="match status" value="1"/>
</dbReference>
<sequence>MLHGTTSGKALRIAALIACTGLMSGPAFAKAKPQQEAARQACIGAFGDHDHFDWVPRMGLENALSACQFAIGWFPDDPDVQFYNAVARDQFAERGGDQQDNLYATAAYRRLAEQGLPIAQYALSTMFDEDSGVSTEDALDYMKRARDGEFGVSISCEALRTFGYSDLDGNGPNYDVAAAESAAHDNYVCAGYLANMVWNGYASASDLPLPLGEYARYAAVHGDPAAMTLLGLFYAFGTGSTEIGAQLQGQYTARQDAERAGYWLLLAYWGTKSAWSQNNYDNFWGGDALDTVATVEALQTALKALGRYDGAVDGVYGADLYQAVQAFGAADVDALFQMVRAKEKYASSLGPREEVHIGDGAMPE</sequence>
<organism evidence="3 4">
    <name type="scientific">Devosia ginsengisoli</name>
    <dbReference type="NCBI Taxonomy" id="400770"/>
    <lineage>
        <taxon>Bacteria</taxon>
        <taxon>Pseudomonadati</taxon>
        <taxon>Pseudomonadota</taxon>
        <taxon>Alphaproteobacteria</taxon>
        <taxon>Hyphomicrobiales</taxon>
        <taxon>Devosiaceae</taxon>
        <taxon>Devosia</taxon>
    </lineage>
</organism>
<evidence type="ECO:0000259" key="2">
    <source>
        <dbReference type="Pfam" id="PF01471"/>
    </source>
</evidence>
<gene>
    <name evidence="3" type="ORF">FPZ08_03855</name>
</gene>